<protein>
    <submittedName>
        <fullName evidence="2">Uncharacterized protein</fullName>
    </submittedName>
</protein>
<name>A0ABN0EKE7_9FIRM</name>
<evidence type="ECO:0000313" key="3">
    <source>
        <dbReference type="Proteomes" id="UP000005963"/>
    </source>
</evidence>
<evidence type="ECO:0000313" key="2">
    <source>
        <dbReference type="EMBL" id="EHR38712.1"/>
    </source>
</evidence>
<accession>A0ABN0EKE7</accession>
<feature type="region of interest" description="Disordered" evidence="1">
    <location>
        <begin position="59"/>
        <end position="110"/>
    </location>
</feature>
<keyword evidence="3" id="KW-1185">Reference proteome</keyword>
<dbReference type="EMBL" id="ADMB01000024">
    <property type="protein sequence ID" value="EHR38712.1"/>
    <property type="molecule type" value="Genomic_DNA"/>
</dbReference>
<evidence type="ECO:0000256" key="1">
    <source>
        <dbReference type="SAM" id="MobiDB-lite"/>
    </source>
</evidence>
<feature type="compositionally biased region" description="Acidic residues" evidence="1">
    <location>
        <begin position="88"/>
        <end position="98"/>
    </location>
</feature>
<reference evidence="2 3" key="1">
    <citation type="submission" date="2012-01" db="EMBL/GenBank/DDBJ databases">
        <title>The Genome Sequence of Megamonas funiformis YIT 11815.</title>
        <authorList>
            <consortium name="The Broad Institute Genome Sequencing Platform"/>
            <person name="Earl A."/>
            <person name="Ward D."/>
            <person name="Feldgarden M."/>
            <person name="Gevers D."/>
            <person name="Morotomi M."/>
            <person name="Young S.K."/>
            <person name="Zeng Q."/>
            <person name="Gargeya S."/>
            <person name="Fitzgerald M."/>
            <person name="Haas B."/>
            <person name="Abouelleil A."/>
            <person name="Alvarado L."/>
            <person name="Arachchi H.M."/>
            <person name="Berlin A."/>
            <person name="Chapman S.B."/>
            <person name="Gearin G."/>
            <person name="Goldberg J."/>
            <person name="Griggs A."/>
            <person name="Gujja S."/>
            <person name="Hansen M."/>
            <person name="Heiman D."/>
            <person name="Howarth C."/>
            <person name="Larimer J."/>
            <person name="Lui A."/>
            <person name="MacDonald P.J.P."/>
            <person name="McCowen C."/>
            <person name="Montmayeur A."/>
            <person name="Murphy C."/>
            <person name="Neiman D."/>
            <person name="Pearson M."/>
            <person name="Priest M."/>
            <person name="Roberts A."/>
            <person name="Saif S."/>
            <person name="Shea T."/>
            <person name="Sisk P."/>
            <person name="Stolte C."/>
            <person name="Sykes S."/>
            <person name="Wortman J."/>
            <person name="Nusbaum C."/>
            <person name="Birren B."/>
        </authorList>
    </citation>
    <scope>NUCLEOTIDE SEQUENCE [LARGE SCALE GENOMIC DNA]</scope>
    <source>
        <strain evidence="2 3">YIT 11815</strain>
    </source>
</reference>
<sequence>MIKYLYVDIKLFGDDDNANNNVNDSTKNNDEYLSAINDIFGIEDGEFEEYAKRINGEENYSDDINNEPEHQQNDDDEAESQENNIETTADDNSAEENNPDNKEDNSDDKTELQEDFKTLYEKAKAELDALKNNHNQQQNNNVINNTAQHNMQFNQGISVNQNANMQGFKITPELAQTINNLIQERVIKISGLNKDEIDALEYADDDDTNKMRYEQAKSMARNMVMQDVNNKYIELQNRMQYQQTMSRATADETQKFVNEIKGTENYQNIMNYATNEGLKKYSPYEQTAIREAYAKVNAGVGNASDMMVLRSFWNKSVTDFNSNNNISTKDNTTKVKEQINKKNKMPRVSQLQGSGSNKGNIWTIDKIKDALNRGAIDEIPPNIQQQIEKGMLL</sequence>
<dbReference type="GeneID" id="62778775"/>
<feature type="compositionally biased region" description="Basic and acidic residues" evidence="1">
    <location>
        <begin position="99"/>
        <end position="110"/>
    </location>
</feature>
<gene>
    <name evidence="2" type="ORF">HMPREF9454_00517</name>
</gene>
<comment type="caution">
    <text evidence="2">The sequence shown here is derived from an EMBL/GenBank/DDBJ whole genome shotgun (WGS) entry which is preliminary data.</text>
</comment>
<dbReference type="Proteomes" id="UP000005963">
    <property type="component" value="Unassembled WGS sequence"/>
</dbReference>
<dbReference type="RefSeq" id="WP_008537734.1">
    <property type="nucleotide sequence ID" value="NZ_JH601090.1"/>
</dbReference>
<organism evidence="2 3">
    <name type="scientific">Megamonas funiformis YIT 11815</name>
    <dbReference type="NCBI Taxonomy" id="742816"/>
    <lineage>
        <taxon>Bacteria</taxon>
        <taxon>Bacillati</taxon>
        <taxon>Bacillota</taxon>
        <taxon>Negativicutes</taxon>
        <taxon>Selenomonadales</taxon>
        <taxon>Selenomonadaceae</taxon>
        <taxon>Megamonas</taxon>
    </lineage>
</organism>
<proteinExistence type="predicted"/>